<organism evidence="3">
    <name type="scientific">Musa acuminata subsp. malaccensis</name>
    <name type="common">Wild banana</name>
    <name type="synonym">Musa malaccensis</name>
    <dbReference type="NCBI Taxonomy" id="214687"/>
    <lineage>
        <taxon>Eukaryota</taxon>
        <taxon>Viridiplantae</taxon>
        <taxon>Streptophyta</taxon>
        <taxon>Embryophyta</taxon>
        <taxon>Tracheophyta</taxon>
        <taxon>Spermatophyta</taxon>
        <taxon>Magnoliopsida</taxon>
        <taxon>Liliopsida</taxon>
        <taxon>Zingiberales</taxon>
        <taxon>Musaceae</taxon>
        <taxon>Musa</taxon>
    </lineage>
</organism>
<name>A0A8D7AUT7_MUSAM</name>
<dbReference type="InterPro" id="IPR002213">
    <property type="entry name" value="UDP_glucos_trans"/>
</dbReference>
<comment type="similarity">
    <text evidence="1">Belongs to the UDP-glycosyltransferase family.</text>
</comment>
<protein>
    <submittedName>
        <fullName evidence="3">(wild Malaysian banana) hypothetical protein</fullName>
    </submittedName>
</protein>
<keyword evidence="2" id="KW-0808">Transferase</keyword>
<evidence type="ECO:0000256" key="1">
    <source>
        <dbReference type="ARBA" id="ARBA00009995"/>
    </source>
</evidence>
<dbReference type="CDD" id="cd03784">
    <property type="entry name" value="GT1_Gtf-like"/>
    <property type="match status" value="1"/>
</dbReference>
<dbReference type="AlphaFoldDB" id="A0A8D7AUT7"/>
<dbReference type="PANTHER" id="PTHR11926:SF1534">
    <property type="entry name" value="GLYCOSYLTRANSFERASE"/>
    <property type="match status" value="1"/>
</dbReference>
<sequence length="344" mass="38548">MEQHFLIVSFSIQGHINPALRLRKRLCRTDVTFSTVVDDGLISYIPYSDGFNRGDYVSRIRDVGWKTLSAIVRSLAERGRPVTCVILSLPWMADIACHYGIPSVLYWIQPATIFAIYHHYFHSYGGVIASRVCDPCFEVAVSGIPPVTIRELPSLLTITVPDDPYTSIFESFQEIFSFLDRQKSGAKPRVLINTFDELEADALAVVSEVKLIAVGPVMNGVACSGADLFEPDEKRYMEWLDSRPEGSVVSLSFGSLALIKKRQMEEILRGLKESGRPYLLAVRKDNRSGAVEELGEENGGMVVDWCSQVRVRQHPVVGVLRDAQRSGTRRWTAWRAECRSGCTK</sequence>
<accession>A0A8D7AUT7</accession>
<dbReference type="Gene3D" id="3.40.50.2000">
    <property type="entry name" value="Glycogen Phosphorylase B"/>
    <property type="match status" value="2"/>
</dbReference>
<gene>
    <name evidence="3" type="ORF">GSMUA_329620.1</name>
</gene>
<evidence type="ECO:0000256" key="2">
    <source>
        <dbReference type="ARBA" id="ARBA00022679"/>
    </source>
</evidence>
<dbReference type="GO" id="GO:0008194">
    <property type="term" value="F:UDP-glycosyltransferase activity"/>
    <property type="evidence" value="ECO:0007669"/>
    <property type="project" value="InterPro"/>
</dbReference>
<dbReference type="EMBL" id="HG996476">
    <property type="protein sequence ID" value="CAG1854736.1"/>
    <property type="molecule type" value="Genomic_DNA"/>
</dbReference>
<reference evidence="3" key="1">
    <citation type="submission" date="2021-03" db="EMBL/GenBank/DDBJ databases">
        <authorList>
            <consortium name="Genoscope - CEA"/>
            <person name="William W."/>
        </authorList>
    </citation>
    <scope>NUCLEOTIDE SEQUENCE</scope>
    <source>
        <strain evidence="3">Doubled-haploid Pahang</strain>
    </source>
</reference>
<proteinExistence type="inferred from homology"/>
<dbReference type="PANTHER" id="PTHR11926">
    <property type="entry name" value="GLUCOSYL/GLUCURONOSYL TRANSFERASES"/>
    <property type="match status" value="1"/>
</dbReference>
<evidence type="ECO:0000313" key="3">
    <source>
        <dbReference type="EMBL" id="CAG1854736.1"/>
    </source>
</evidence>
<dbReference type="SUPFAM" id="SSF53756">
    <property type="entry name" value="UDP-Glycosyltransferase/glycogen phosphorylase"/>
    <property type="match status" value="1"/>
</dbReference>